<dbReference type="STRING" id="425104.Ssed_0850"/>
<organism evidence="2 3">
    <name type="scientific">Shewanella sediminis (strain HAW-EB3)</name>
    <dbReference type="NCBI Taxonomy" id="425104"/>
    <lineage>
        <taxon>Bacteria</taxon>
        <taxon>Pseudomonadati</taxon>
        <taxon>Pseudomonadota</taxon>
        <taxon>Gammaproteobacteria</taxon>
        <taxon>Alteromonadales</taxon>
        <taxon>Shewanellaceae</taxon>
        <taxon>Shewanella</taxon>
    </lineage>
</organism>
<dbReference type="RefSeq" id="WP_012141197.1">
    <property type="nucleotide sequence ID" value="NC_009831.1"/>
</dbReference>
<reference evidence="2 3" key="1">
    <citation type="submission" date="2007-08" db="EMBL/GenBank/DDBJ databases">
        <title>Complete sequence of Shewanella sediminis HAW-EB3.</title>
        <authorList>
            <consortium name="US DOE Joint Genome Institute"/>
            <person name="Copeland A."/>
            <person name="Lucas S."/>
            <person name="Lapidus A."/>
            <person name="Barry K."/>
            <person name="Glavina del Rio T."/>
            <person name="Dalin E."/>
            <person name="Tice H."/>
            <person name="Pitluck S."/>
            <person name="Chertkov O."/>
            <person name="Brettin T."/>
            <person name="Bruce D."/>
            <person name="Detter J.C."/>
            <person name="Han C."/>
            <person name="Schmutz J."/>
            <person name="Larimer F."/>
            <person name="Land M."/>
            <person name="Hauser L."/>
            <person name="Kyrpides N."/>
            <person name="Kim E."/>
            <person name="Zhao J.-S."/>
            <person name="Richardson P."/>
        </authorList>
    </citation>
    <scope>NUCLEOTIDE SEQUENCE [LARGE SCALE GENOMIC DNA]</scope>
    <source>
        <strain evidence="2 3">HAW-EB3</strain>
    </source>
</reference>
<evidence type="ECO:0008006" key="4">
    <source>
        <dbReference type="Google" id="ProtNLM"/>
    </source>
</evidence>
<evidence type="ECO:0000313" key="3">
    <source>
        <dbReference type="Proteomes" id="UP000002015"/>
    </source>
</evidence>
<gene>
    <name evidence="2" type="ordered locus">Ssed_0850</name>
</gene>
<evidence type="ECO:0000256" key="1">
    <source>
        <dbReference type="SAM" id="SignalP"/>
    </source>
</evidence>
<accession>A8FRI8</accession>
<feature type="chain" id="PRO_5002719965" description="Outer membrane lipoprotein" evidence="1">
    <location>
        <begin position="20"/>
        <end position="127"/>
    </location>
</feature>
<keyword evidence="1" id="KW-0732">Signal</keyword>
<sequence precursor="true">MKKLLIAALLSMTSLSALAETIYITAVEHIDLGSSSAGSGAMIGGVTGAVAGDSWGDIAVGVIGGAIVGDVVSDSRDGVKISIEYLDGRQRVVIQDGNIKNFRLGTAELEEIHHGSSVKLEIRPNRR</sequence>
<dbReference type="KEGG" id="sse:Ssed_0850"/>
<proteinExistence type="predicted"/>
<name>A8FRI8_SHESH</name>
<dbReference type="Proteomes" id="UP000002015">
    <property type="component" value="Chromosome"/>
</dbReference>
<protein>
    <recommendedName>
        <fullName evidence="4">Outer membrane lipoprotein</fullName>
    </recommendedName>
</protein>
<evidence type="ECO:0000313" key="2">
    <source>
        <dbReference type="EMBL" id="ABV35461.1"/>
    </source>
</evidence>
<dbReference type="AlphaFoldDB" id="A8FRI8"/>
<dbReference type="OrthoDB" id="9999426at2"/>
<feature type="signal peptide" evidence="1">
    <location>
        <begin position="1"/>
        <end position="19"/>
    </location>
</feature>
<dbReference type="EMBL" id="CP000821">
    <property type="protein sequence ID" value="ABV35461.1"/>
    <property type="molecule type" value="Genomic_DNA"/>
</dbReference>
<dbReference type="HOGENOM" id="CLU_1969033_0_0_6"/>
<keyword evidence="3" id="KW-1185">Reference proteome</keyword>